<dbReference type="PANTHER" id="PTHR43420:SF44">
    <property type="entry name" value="ACETYLTRANSFERASE YPEA"/>
    <property type="match status" value="1"/>
</dbReference>
<dbReference type="Gene3D" id="3.40.630.30">
    <property type="match status" value="1"/>
</dbReference>
<evidence type="ECO:0000256" key="2">
    <source>
        <dbReference type="ARBA" id="ARBA00023315"/>
    </source>
</evidence>
<dbReference type="RefSeq" id="WP_085806361.1">
    <property type="nucleotide sequence ID" value="NZ_FWFX01000008.1"/>
</dbReference>
<keyword evidence="2" id="KW-0012">Acyltransferase</keyword>
<evidence type="ECO:0000259" key="3">
    <source>
        <dbReference type="PROSITE" id="PS51186"/>
    </source>
</evidence>
<gene>
    <name evidence="4" type="ORF">ROA7450_02742</name>
</gene>
<evidence type="ECO:0000256" key="1">
    <source>
        <dbReference type="ARBA" id="ARBA00022679"/>
    </source>
</evidence>
<keyword evidence="1 4" id="KW-0808">Transferase</keyword>
<dbReference type="PANTHER" id="PTHR43420">
    <property type="entry name" value="ACETYLTRANSFERASE"/>
    <property type="match status" value="1"/>
</dbReference>
<feature type="domain" description="N-acetyltransferase" evidence="3">
    <location>
        <begin position="1"/>
        <end position="138"/>
    </location>
</feature>
<sequence length="141" mass="15464">MTPEQMAAVHTRAFKEQGRPWSAQEFASLLDSPYVFCVGDTFAFALGRAIAGEAELLTLATDPLQLRQGLGRKALQLFEAEARLRGAESCFLEVAADNFAALALYYSGGFQEIARRNAYYEKPSGNRVDALILQKPLDSGK</sequence>
<dbReference type="GO" id="GO:0016747">
    <property type="term" value="F:acyltransferase activity, transferring groups other than amino-acyl groups"/>
    <property type="evidence" value="ECO:0007669"/>
    <property type="project" value="InterPro"/>
</dbReference>
<dbReference type="InterPro" id="IPR050680">
    <property type="entry name" value="YpeA/RimI_acetyltransf"/>
</dbReference>
<dbReference type="OrthoDB" id="9804026at2"/>
<keyword evidence="5" id="KW-1185">Reference proteome</keyword>
<evidence type="ECO:0000313" key="4">
    <source>
        <dbReference type="EMBL" id="SLN53576.1"/>
    </source>
</evidence>
<dbReference type="EMBL" id="FWFX01000008">
    <property type="protein sequence ID" value="SLN53576.1"/>
    <property type="molecule type" value="Genomic_DNA"/>
</dbReference>
<proteinExistence type="predicted"/>
<accession>A0A1X6ZKH7</accession>
<reference evidence="4 5" key="1">
    <citation type="submission" date="2017-03" db="EMBL/GenBank/DDBJ databases">
        <authorList>
            <person name="Afonso C.L."/>
            <person name="Miller P.J."/>
            <person name="Scott M.A."/>
            <person name="Spackman E."/>
            <person name="Goraichik I."/>
            <person name="Dimitrov K.M."/>
            <person name="Suarez D.L."/>
            <person name="Swayne D.E."/>
        </authorList>
    </citation>
    <scope>NUCLEOTIDE SEQUENCE [LARGE SCALE GENOMIC DNA]</scope>
    <source>
        <strain evidence="4 5">CECT 7450</strain>
    </source>
</reference>
<dbReference type="PROSITE" id="PS51186">
    <property type="entry name" value="GNAT"/>
    <property type="match status" value="1"/>
</dbReference>
<name>A0A1X6ZKH7_9RHOB</name>
<dbReference type="AlphaFoldDB" id="A0A1X6ZKH7"/>
<protein>
    <submittedName>
        <fullName evidence="4">Ribosomal-protein-alanine N-acetyltransferase</fullName>
    </submittedName>
</protein>
<dbReference type="InterPro" id="IPR000182">
    <property type="entry name" value="GNAT_dom"/>
</dbReference>
<organism evidence="4 5">
    <name type="scientific">Roseovarius albus</name>
    <dbReference type="NCBI Taxonomy" id="1247867"/>
    <lineage>
        <taxon>Bacteria</taxon>
        <taxon>Pseudomonadati</taxon>
        <taxon>Pseudomonadota</taxon>
        <taxon>Alphaproteobacteria</taxon>
        <taxon>Rhodobacterales</taxon>
        <taxon>Roseobacteraceae</taxon>
        <taxon>Roseovarius</taxon>
    </lineage>
</organism>
<dbReference type="Pfam" id="PF00583">
    <property type="entry name" value="Acetyltransf_1"/>
    <property type="match status" value="1"/>
</dbReference>
<dbReference type="SUPFAM" id="SSF55729">
    <property type="entry name" value="Acyl-CoA N-acyltransferases (Nat)"/>
    <property type="match status" value="1"/>
</dbReference>
<evidence type="ECO:0000313" key="5">
    <source>
        <dbReference type="Proteomes" id="UP000193061"/>
    </source>
</evidence>
<dbReference type="InterPro" id="IPR016181">
    <property type="entry name" value="Acyl_CoA_acyltransferase"/>
</dbReference>
<dbReference type="CDD" id="cd04301">
    <property type="entry name" value="NAT_SF"/>
    <property type="match status" value="1"/>
</dbReference>
<dbReference type="Proteomes" id="UP000193061">
    <property type="component" value="Unassembled WGS sequence"/>
</dbReference>